<reference evidence="2 3" key="1">
    <citation type="submission" date="2018-01" db="EMBL/GenBank/DDBJ databases">
        <title>Metagenomic assembled genomes from two thermal pools in the Uzon Caldera, Kamchatka, Russia.</title>
        <authorList>
            <person name="Wilkins L."/>
            <person name="Ettinger C."/>
        </authorList>
    </citation>
    <scope>NUCLEOTIDE SEQUENCE [LARGE SCALE GENOMIC DNA]</scope>
    <source>
        <strain evidence="2">ZAV-02</strain>
    </source>
</reference>
<dbReference type="Proteomes" id="UP000243376">
    <property type="component" value="Unassembled WGS sequence"/>
</dbReference>
<organism evidence="2 3">
    <name type="scientific">Chloroflexus aggregans</name>
    <dbReference type="NCBI Taxonomy" id="152260"/>
    <lineage>
        <taxon>Bacteria</taxon>
        <taxon>Bacillati</taxon>
        <taxon>Chloroflexota</taxon>
        <taxon>Chloroflexia</taxon>
        <taxon>Chloroflexales</taxon>
        <taxon>Chloroflexineae</taxon>
        <taxon>Chloroflexaceae</taxon>
        <taxon>Chloroflexus</taxon>
    </lineage>
</organism>
<feature type="region of interest" description="Disordered" evidence="1">
    <location>
        <begin position="1"/>
        <end position="104"/>
    </location>
</feature>
<proteinExistence type="predicted"/>
<feature type="compositionally biased region" description="Polar residues" evidence="1">
    <location>
        <begin position="1"/>
        <end position="10"/>
    </location>
</feature>
<dbReference type="EMBL" id="PNIQ01000162">
    <property type="protein sequence ID" value="PMP85478.1"/>
    <property type="molecule type" value="Genomic_DNA"/>
</dbReference>
<feature type="compositionally biased region" description="Low complexity" evidence="1">
    <location>
        <begin position="37"/>
        <end position="65"/>
    </location>
</feature>
<protein>
    <submittedName>
        <fullName evidence="2">DNA polymerase III subunit alpha</fullName>
    </submittedName>
</protein>
<sequence length="178" mass="18766">PIDQTTSSQPVEMDLEGMSDELSGALVTDIPISLPEPSSQPTSVTTVSSPPAPSATTTPAAAKPPTVRPRQPVKLANGNGQGNGNGHSKSGEPTRTDGPPARNLRIYLPRTNNFDADVALMQNIHRVLSASQGNDHVTLYLPNGVGMVVLQSQHTVELSDQLVAELQQLLGPERVLPV</sequence>
<comment type="caution">
    <text evidence="2">The sequence shown here is derived from an EMBL/GenBank/DDBJ whole genome shotgun (WGS) entry which is preliminary data.</text>
</comment>
<evidence type="ECO:0000313" key="3">
    <source>
        <dbReference type="Proteomes" id="UP000243376"/>
    </source>
</evidence>
<dbReference type="AlphaFoldDB" id="A0A2J6XCJ0"/>
<accession>A0A2J6XCJ0</accession>
<feature type="non-terminal residue" evidence="2">
    <location>
        <position position="1"/>
    </location>
</feature>
<name>A0A2J6XCJ0_9CHLR</name>
<evidence type="ECO:0000313" key="2">
    <source>
        <dbReference type="EMBL" id="PMP85478.1"/>
    </source>
</evidence>
<evidence type="ECO:0000256" key="1">
    <source>
        <dbReference type="SAM" id="MobiDB-lite"/>
    </source>
</evidence>
<gene>
    <name evidence="2" type="ORF">C0184_02370</name>
</gene>